<reference evidence="1" key="2">
    <citation type="journal article" date="2015" name="Fish Shellfish Immunol.">
        <title>Early steps in the European eel (Anguilla anguilla)-Vibrio vulnificus interaction in the gills: Role of the RtxA13 toxin.</title>
        <authorList>
            <person name="Callol A."/>
            <person name="Pajuelo D."/>
            <person name="Ebbesson L."/>
            <person name="Teles M."/>
            <person name="MacKenzie S."/>
            <person name="Amaro C."/>
        </authorList>
    </citation>
    <scope>NUCLEOTIDE SEQUENCE</scope>
</reference>
<name>A0A0E9RP49_ANGAN</name>
<organism evidence="1">
    <name type="scientific">Anguilla anguilla</name>
    <name type="common">European freshwater eel</name>
    <name type="synonym">Muraena anguilla</name>
    <dbReference type="NCBI Taxonomy" id="7936"/>
    <lineage>
        <taxon>Eukaryota</taxon>
        <taxon>Metazoa</taxon>
        <taxon>Chordata</taxon>
        <taxon>Craniata</taxon>
        <taxon>Vertebrata</taxon>
        <taxon>Euteleostomi</taxon>
        <taxon>Actinopterygii</taxon>
        <taxon>Neopterygii</taxon>
        <taxon>Teleostei</taxon>
        <taxon>Anguilliformes</taxon>
        <taxon>Anguillidae</taxon>
        <taxon>Anguilla</taxon>
    </lineage>
</organism>
<proteinExistence type="predicted"/>
<accession>A0A0E9RP49</accession>
<dbReference type="AlphaFoldDB" id="A0A0E9RP49"/>
<evidence type="ECO:0000313" key="1">
    <source>
        <dbReference type="EMBL" id="JAH30854.1"/>
    </source>
</evidence>
<dbReference type="EMBL" id="GBXM01077723">
    <property type="protein sequence ID" value="JAH30854.1"/>
    <property type="molecule type" value="Transcribed_RNA"/>
</dbReference>
<sequence length="44" mass="4944">MHTPVWTEDFISRTTGKREITIHQQLSNSMNLANLCQVSLSSAP</sequence>
<reference evidence="1" key="1">
    <citation type="submission" date="2014-11" db="EMBL/GenBank/DDBJ databases">
        <authorList>
            <person name="Amaro Gonzalez C."/>
        </authorList>
    </citation>
    <scope>NUCLEOTIDE SEQUENCE</scope>
</reference>
<protein>
    <submittedName>
        <fullName evidence="1">Uncharacterized protein</fullName>
    </submittedName>
</protein>